<evidence type="ECO:0000256" key="2">
    <source>
        <dbReference type="SAM" id="MobiDB-lite"/>
    </source>
</evidence>
<proteinExistence type="inferred from homology"/>
<dbReference type="PANTHER" id="PTHR12735">
    <property type="entry name" value="BOLA-LIKE PROTEIN-RELATED"/>
    <property type="match status" value="1"/>
</dbReference>
<protein>
    <submittedName>
        <fullName evidence="3">BolA 2</fullName>
    </submittedName>
</protein>
<dbReference type="Gene3D" id="3.30.300.90">
    <property type="entry name" value="BolA-like"/>
    <property type="match status" value="1"/>
</dbReference>
<accession>A0A3M7PJQ6</accession>
<dbReference type="GO" id="GO:0006879">
    <property type="term" value="P:intracellular iron ion homeostasis"/>
    <property type="evidence" value="ECO:0007669"/>
    <property type="project" value="InterPro"/>
</dbReference>
<dbReference type="InterPro" id="IPR045115">
    <property type="entry name" value="BOL2"/>
</dbReference>
<dbReference type="OrthoDB" id="4983at2759"/>
<dbReference type="GO" id="GO:0051604">
    <property type="term" value="P:protein maturation"/>
    <property type="evidence" value="ECO:0007669"/>
    <property type="project" value="InterPro"/>
</dbReference>
<evidence type="ECO:0000313" key="4">
    <source>
        <dbReference type="Proteomes" id="UP000276133"/>
    </source>
</evidence>
<name>A0A3M7PJQ6_BRAPC</name>
<dbReference type="EMBL" id="REGN01010255">
    <property type="protein sequence ID" value="RMZ99365.1"/>
    <property type="molecule type" value="Genomic_DNA"/>
</dbReference>
<comment type="caution">
    <text evidence="3">The sequence shown here is derived from an EMBL/GenBank/DDBJ whole genome shotgun (WGS) entry which is preliminary data.</text>
</comment>
<dbReference type="GO" id="GO:0005829">
    <property type="term" value="C:cytosol"/>
    <property type="evidence" value="ECO:0007669"/>
    <property type="project" value="TreeGrafter"/>
</dbReference>
<sequence>MPVLQSHVENKLKENLNPIFLKVEDFSDGCGFKYNVFVVSKDFEGKGLLQRQRLVNEILKEEMSEIHALTQKCVTPEQWEKMVAENPNLSNENQVEKPNDSTKKCEFHQH</sequence>
<dbReference type="Pfam" id="PF01722">
    <property type="entry name" value="BolA"/>
    <property type="match status" value="1"/>
</dbReference>
<evidence type="ECO:0000313" key="3">
    <source>
        <dbReference type="EMBL" id="RMZ99365.1"/>
    </source>
</evidence>
<organism evidence="3 4">
    <name type="scientific">Brachionus plicatilis</name>
    <name type="common">Marine rotifer</name>
    <name type="synonym">Brachionus muelleri</name>
    <dbReference type="NCBI Taxonomy" id="10195"/>
    <lineage>
        <taxon>Eukaryota</taxon>
        <taxon>Metazoa</taxon>
        <taxon>Spiralia</taxon>
        <taxon>Gnathifera</taxon>
        <taxon>Rotifera</taxon>
        <taxon>Eurotatoria</taxon>
        <taxon>Monogononta</taxon>
        <taxon>Pseudotrocha</taxon>
        <taxon>Ploima</taxon>
        <taxon>Brachionidae</taxon>
        <taxon>Brachionus</taxon>
    </lineage>
</organism>
<evidence type="ECO:0000256" key="1">
    <source>
        <dbReference type="RuleBase" id="RU003860"/>
    </source>
</evidence>
<dbReference type="SUPFAM" id="SSF82657">
    <property type="entry name" value="BolA-like"/>
    <property type="match status" value="1"/>
</dbReference>
<reference evidence="3 4" key="1">
    <citation type="journal article" date="2018" name="Sci. Rep.">
        <title>Genomic signatures of local adaptation to the degree of environmental predictability in rotifers.</title>
        <authorList>
            <person name="Franch-Gras L."/>
            <person name="Hahn C."/>
            <person name="Garcia-Roger E.M."/>
            <person name="Carmona M.J."/>
            <person name="Serra M."/>
            <person name="Gomez A."/>
        </authorList>
    </citation>
    <scope>NUCLEOTIDE SEQUENCE [LARGE SCALE GENOMIC DNA]</scope>
    <source>
        <strain evidence="3">HYR1</strain>
    </source>
</reference>
<feature type="region of interest" description="Disordered" evidence="2">
    <location>
        <begin position="86"/>
        <end position="110"/>
    </location>
</feature>
<dbReference type="PANTHER" id="PTHR12735:SF27">
    <property type="entry name" value="BOLA-LIKE PROTEIN 2"/>
    <property type="match status" value="1"/>
</dbReference>
<keyword evidence="4" id="KW-1185">Reference proteome</keyword>
<dbReference type="InterPro" id="IPR002634">
    <property type="entry name" value="BolA"/>
</dbReference>
<dbReference type="GO" id="GO:0051537">
    <property type="term" value="F:2 iron, 2 sulfur cluster binding"/>
    <property type="evidence" value="ECO:0007669"/>
    <property type="project" value="InterPro"/>
</dbReference>
<feature type="compositionally biased region" description="Basic and acidic residues" evidence="2">
    <location>
        <begin position="94"/>
        <end position="110"/>
    </location>
</feature>
<gene>
    <name evidence="3" type="ORF">BpHYR1_024834</name>
</gene>
<comment type="similarity">
    <text evidence="1">Belongs to the BolA/IbaG family.</text>
</comment>
<dbReference type="AlphaFoldDB" id="A0A3M7PJQ6"/>
<dbReference type="Proteomes" id="UP000276133">
    <property type="component" value="Unassembled WGS sequence"/>
</dbReference>
<dbReference type="InterPro" id="IPR036065">
    <property type="entry name" value="BolA-like_sf"/>
</dbReference>
<dbReference type="STRING" id="10195.A0A3M7PJQ6"/>
<dbReference type="GO" id="GO:0005634">
    <property type="term" value="C:nucleus"/>
    <property type="evidence" value="ECO:0007669"/>
    <property type="project" value="TreeGrafter"/>
</dbReference>